<dbReference type="Gene3D" id="3.40.50.300">
    <property type="entry name" value="P-loop containing nucleotide triphosphate hydrolases"/>
    <property type="match status" value="1"/>
</dbReference>
<feature type="compositionally biased region" description="Basic residues" evidence="8">
    <location>
        <begin position="44"/>
        <end position="53"/>
    </location>
</feature>
<dbReference type="Pfam" id="PF08542">
    <property type="entry name" value="Rep_fac_C"/>
    <property type="match status" value="1"/>
</dbReference>
<evidence type="ECO:0000256" key="4">
    <source>
        <dbReference type="ARBA" id="ARBA00022705"/>
    </source>
</evidence>
<evidence type="ECO:0000256" key="1">
    <source>
        <dbReference type="ARBA" id="ARBA00004123"/>
    </source>
</evidence>
<evidence type="ECO:0000313" key="10">
    <source>
        <dbReference type="EMBL" id="KAB8542147.1"/>
    </source>
</evidence>
<organism evidence="10 11">
    <name type="scientific">Carpinus fangiana</name>
    <dbReference type="NCBI Taxonomy" id="176857"/>
    <lineage>
        <taxon>Eukaryota</taxon>
        <taxon>Viridiplantae</taxon>
        <taxon>Streptophyta</taxon>
        <taxon>Embryophyta</taxon>
        <taxon>Tracheophyta</taxon>
        <taxon>Spermatophyta</taxon>
        <taxon>Magnoliopsida</taxon>
        <taxon>eudicotyledons</taxon>
        <taxon>Gunneridae</taxon>
        <taxon>Pentapetalae</taxon>
        <taxon>rosids</taxon>
        <taxon>fabids</taxon>
        <taxon>Fagales</taxon>
        <taxon>Betulaceae</taxon>
        <taxon>Carpinus</taxon>
    </lineage>
</organism>
<dbReference type="GO" id="GO:0003689">
    <property type="term" value="F:DNA clamp loader activity"/>
    <property type="evidence" value="ECO:0007669"/>
    <property type="project" value="TreeGrafter"/>
</dbReference>
<keyword evidence="5" id="KW-0547">Nucleotide-binding</keyword>
<dbReference type="Proteomes" id="UP000327013">
    <property type="component" value="Unassembled WGS sequence"/>
</dbReference>
<dbReference type="GO" id="GO:0005663">
    <property type="term" value="C:DNA replication factor C complex"/>
    <property type="evidence" value="ECO:0007669"/>
    <property type="project" value="TreeGrafter"/>
</dbReference>
<evidence type="ECO:0000256" key="8">
    <source>
        <dbReference type="SAM" id="MobiDB-lite"/>
    </source>
</evidence>
<comment type="subunit">
    <text evidence="3">Heterotetramer of subunits RFC2, RFC3, RFC4 and RFC5 that can form a complex with RFC1.</text>
</comment>
<dbReference type="InterPro" id="IPR013748">
    <property type="entry name" value="Rep_factorC_C"/>
</dbReference>
<feature type="region of interest" description="Disordered" evidence="8">
    <location>
        <begin position="683"/>
        <end position="705"/>
    </location>
</feature>
<name>A0A5N6L1I4_9ROSI</name>
<dbReference type="CDD" id="cd18140">
    <property type="entry name" value="HLD_clamp_RFC"/>
    <property type="match status" value="1"/>
</dbReference>
<proteinExistence type="inferred from homology"/>
<dbReference type="SMART" id="SM00382">
    <property type="entry name" value="AAA"/>
    <property type="match status" value="1"/>
</dbReference>
<dbReference type="SUPFAM" id="SSF48019">
    <property type="entry name" value="post-AAA+ oligomerization domain-like"/>
    <property type="match status" value="1"/>
</dbReference>
<feature type="domain" description="AAA+ ATPase" evidence="9">
    <location>
        <begin position="480"/>
        <end position="624"/>
    </location>
</feature>
<feature type="region of interest" description="Disordered" evidence="8">
    <location>
        <begin position="1"/>
        <end position="62"/>
    </location>
</feature>
<dbReference type="Gene3D" id="1.20.272.10">
    <property type="match status" value="1"/>
</dbReference>
<reference evidence="10 11" key="1">
    <citation type="submission" date="2019-06" db="EMBL/GenBank/DDBJ databases">
        <title>A chromosomal-level reference genome of Carpinus fangiana (Coryloideae, Betulaceae).</title>
        <authorList>
            <person name="Yang X."/>
            <person name="Wang Z."/>
            <person name="Zhang L."/>
            <person name="Hao G."/>
            <person name="Liu J."/>
            <person name="Yang Y."/>
        </authorList>
    </citation>
    <scope>NUCLEOTIDE SEQUENCE [LARGE SCALE GENOMIC DNA]</scope>
    <source>
        <strain evidence="10">Cfa_2016G</strain>
        <tissue evidence="10">Leaf</tissue>
    </source>
</reference>
<dbReference type="InterPro" id="IPR047854">
    <property type="entry name" value="RFC_lid"/>
</dbReference>
<feature type="compositionally biased region" description="Polar residues" evidence="8">
    <location>
        <begin position="274"/>
        <end position="290"/>
    </location>
</feature>
<keyword evidence="6" id="KW-0067">ATP-binding</keyword>
<comment type="caution">
    <text evidence="10">The sequence shown here is derived from an EMBL/GenBank/DDBJ whole genome shotgun (WGS) entry which is preliminary data.</text>
</comment>
<comment type="subcellular location">
    <subcellularLocation>
        <location evidence="1">Nucleus</location>
    </subcellularLocation>
</comment>
<dbReference type="GO" id="GO:0005524">
    <property type="term" value="F:ATP binding"/>
    <property type="evidence" value="ECO:0007669"/>
    <property type="project" value="UniProtKB-KW"/>
</dbReference>
<dbReference type="PANTHER" id="PTHR11669:SF20">
    <property type="entry name" value="REPLICATION FACTOR C SUBUNIT 4"/>
    <property type="match status" value="1"/>
</dbReference>
<feature type="region of interest" description="Disordered" evidence="8">
    <location>
        <begin position="190"/>
        <end position="292"/>
    </location>
</feature>
<feature type="compositionally biased region" description="Basic and acidic residues" evidence="8">
    <location>
        <begin position="205"/>
        <end position="221"/>
    </location>
</feature>
<keyword evidence="7" id="KW-0539">Nucleus</keyword>
<dbReference type="SUPFAM" id="SSF52540">
    <property type="entry name" value="P-loop containing nucleoside triphosphate hydrolases"/>
    <property type="match status" value="1"/>
</dbReference>
<dbReference type="GO" id="GO:0005634">
    <property type="term" value="C:nucleus"/>
    <property type="evidence" value="ECO:0007669"/>
    <property type="project" value="UniProtKB-SubCell"/>
</dbReference>
<dbReference type="InterPro" id="IPR027417">
    <property type="entry name" value="P-loop_NTPase"/>
</dbReference>
<feature type="region of interest" description="Disordered" evidence="8">
    <location>
        <begin position="429"/>
        <end position="454"/>
    </location>
</feature>
<dbReference type="OrthoDB" id="4199794at2759"/>
<dbReference type="Pfam" id="PF00004">
    <property type="entry name" value="AAA"/>
    <property type="match status" value="1"/>
</dbReference>
<dbReference type="InterPro" id="IPR003593">
    <property type="entry name" value="AAA+_ATPase"/>
</dbReference>
<dbReference type="FunFam" id="3.40.50.300:FF:000129">
    <property type="entry name" value="Replication factor C subunit 5"/>
    <property type="match status" value="1"/>
</dbReference>
<dbReference type="AlphaFoldDB" id="A0A5N6L1I4"/>
<dbReference type="InterPro" id="IPR050238">
    <property type="entry name" value="DNA_Rep/Repair_Clamp_Loader"/>
</dbReference>
<dbReference type="CDD" id="cd00009">
    <property type="entry name" value="AAA"/>
    <property type="match status" value="1"/>
</dbReference>
<feature type="compositionally biased region" description="Basic and acidic residues" evidence="8">
    <location>
        <begin position="257"/>
        <end position="273"/>
    </location>
</feature>
<dbReference type="Gene3D" id="1.10.8.60">
    <property type="match status" value="1"/>
</dbReference>
<evidence type="ECO:0000256" key="3">
    <source>
        <dbReference type="ARBA" id="ARBA00011480"/>
    </source>
</evidence>
<protein>
    <recommendedName>
        <fullName evidence="9">AAA+ ATPase domain-containing protein</fullName>
    </recommendedName>
</protein>
<dbReference type="GO" id="GO:0006281">
    <property type="term" value="P:DNA repair"/>
    <property type="evidence" value="ECO:0007669"/>
    <property type="project" value="TreeGrafter"/>
</dbReference>
<dbReference type="GO" id="GO:0006261">
    <property type="term" value="P:DNA-templated DNA replication"/>
    <property type="evidence" value="ECO:0007669"/>
    <property type="project" value="TreeGrafter"/>
</dbReference>
<dbReference type="GO" id="GO:0016887">
    <property type="term" value="F:ATP hydrolysis activity"/>
    <property type="evidence" value="ECO:0007669"/>
    <property type="project" value="InterPro"/>
</dbReference>
<comment type="similarity">
    <text evidence="2">Belongs to the activator 1 small subunits family.</text>
</comment>
<dbReference type="GO" id="GO:0003677">
    <property type="term" value="F:DNA binding"/>
    <property type="evidence" value="ECO:0007669"/>
    <property type="project" value="InterPro"/>
</dbReference>
<dbReference type="InterPro" id="IPR003959">
    <property type="entry name" value="ATPase_AAA_core"/>
</dbReference>
<evidence type="ECO:0000256" key="5">
    <source>
        <dbReference type="ARBA" id="ARBA00022741"/>
    </source>
</evidence>
<dbReference type="FunFam" id="1.20.272.10:FF:000011">
    <property type="entry name" value="Replication factor C subunit 2"/>
    <property type="match status" value="1"/>
</dbReference>
<keyword evidence="4" id="KW-0235">DNA replication</keyword>
<dbReference type="EMBL" id="VIBQ01000059">
    <property type="protein sequence ID" value="KAB8542147.1"/>
    <property type="molecule type" value="Genomic_DNA"/>
</dbReference>
<accession>A0A5N6L1I4</accession>
<evidence type="ECO:0000256" key="7">
    <source>
        <dbReference type="ARBA" id="ARBA00023242"/>
    </source>
</evidence>
<dbReference type="InterPro" id="IPR008921">
    <property type="entry name" value="DNA_pol3_clamp-load_cplx_C"/>
</dbReference>
<gene>
    <name evidence="10" type="ORF">FH972_025610</name>
</gene>
<dbReference type="PANTHER" id="PTHR11669">
    <property type="entry name" value="REPLICATION FACTOR C / DNA POLYMERASE III GAMMA-TAU SUBUNIT"/>
    <property type="match status" value="1"/>
</dbReference>
<sequence length="825" mass="89657">MLTESRIGRHGSKDWSNPRTGGSSQHRQASHQQRKASDTTRSTARSHLRRASGKRASSVRIHQKRCMSTGRIWRTTSPLPEGNGSCGPLTLAHADLWRGSDVRKSSSGSDWPLISRQNDRRNCLAAWQLLQPEYFAIPLTDFNLIRAKPGSDVVSQQARKSVALQQRATREPGNHAANSAAQVFGMSGNQSASMEALRAGSNNRARAEPRRNSSNRRESLRSFESSARPVHGGTAEAATTSRDTPVETREPQVTQDSPRRSERLSRREDRDTSWHSSSPQPVDSGGSDQRSGMDFILQSYTSNLQRPVGWVHRNTNGDTEEADPRQVAERSINGMQKADDNTEEVAYFLDSSSGVPALGVDESVATARAIVTKKRGLVDGSWHHMLSRHGRSRSCITEREQDLWKRGLGKTAVVMASFFDNRARAAAAKASASSSKPTKDDASSANTQPWVEKYRPKTLSEVTSQDHTTALLQRTLASPNLPHLLFYGPPGTGKTSTILALAKQLFGPLLYANRVLELNASDERGIGIVRTKIKDFARQQLSNAGLPPGPREAAAYRAVYPCPPFKIIVLDEADSMTQDAQAALRRTMETYSRITRFCLVCNYVTRIIDPLASRCSKFRFKSLAQEDAFARLEGIAQAEGVAMGPGAVSKLVECAEGDLRKSITFLQSAARLVGAVSSGEKRGKKRKVVKDEEDGDDGDAMDVDGAAAGSGAEVTVRIVEEIAGVVPDSVVNGLYGSMKGTSSGSRYNNIAGAVTDMVADGWSATQVLGQLYNTIVFDEAVSDKAKNQILLAFSEVDKRLVDGADEHLIVLDLALRVSGELVAAA</sequence>
<evidence type="ECO:0000259" key="9">
    <source>
        <dbReference type="SMART" id="SM00382"/>
    </source>
</evidence>
<evidence type="ECO:0000256" key="2">
    <source>
        <dbReference type="ARBA" id="ARBA00005378"/>
    </source>
</evidence>
<evidence type="ECO:0000313" key="11">
    <source>
        <dbReference type="Proteomes" id="UP000327013"/>
    </source>
</evidence>
<feature type="compositionally biased region" description="Acidic residues" evidence="8">
    <location>
        <begin position="691"/>
        <end position="702"/>
    </location>
</feature>
<evidence type="ECO:0000256" key="6">
    <source>
        <dbReference type="ARBA" id="ARBA00022840"/>
    </source>
</evidence>
<keyword evidence="11" id="KW-1185">Reference proteome</keyword>